<accession>A0A1X9SU14</accession>
<evidence type="ECO:0000256" key="2">
    <source>
        <dbReference type="ARBA" id="ARBA00006555"/>
    </source>
</evidence>
<dbReference type="GO" id="GO:0098797">
    <property type="term" value="C:plasma membrane protein complex"/>
    <property type="evidence" value="ECO:0007669"/>
    <property type="project" value="TreeGrafter"/>
</dbReference>
<keyword evidence="9 11" id="KW-0472">Membrane</keyword>
<dbReference type="InterPro" id="IPR006260">
    <property type="entry name" value="TonB/TolA_C"/>
</dbReference>
<dbReference type="AlphaFoldDB" id="A0A1X9SU14"/>
<dbReference type="NCBIfam" id="TIGR01352">
    <property type="entry name" value="tonB_Cterm"/>
    <property type="match status" value="1"/>
</dbReference>
<keyword evidence="3" id="KW-0813">Transport</keyword>
<dbReference type="SUPFAM" id="SSF74653">
    <property type="entry name" value="TolA/TonB C-terminal domain"/>
    <property type="match status" value="1"/>
</dbReference>
<keyword evidence="7" id="KW-0653">Protein transport</keyword>
<evidence type="ECO:0000259" key="12">
    <source>
        <dbReference type="PROSITE" id="PS52015"/>
    </source>
</evidence>
<evidence type="ECO:0000256" key="3">
    <source>
        <dbReference type="ARBA" id="ARBA00022448"/>
    </source>
</evidence>
<keyword evidence="5" id="KW-0997">Cell inner membrane</keyword>
<dbReference type="STRING" id="1660064.CIGN_1363"/>
<dbReference type="GO" id="GO:0015031">
    <property type="term" value="P:protein transport"/>
    <property type="evidence" value="ECO:0007669"/>
    <property type="project" value="UniProtKB-KW"/>
</dbReference>
<dbReference type="Pfam" id="PF03544">
    <property type="entry name" value="TonB_C"/>
    <property type="match status" value="1"/>
</dbReference>
<comment type="similarity">
    <text evidence="2">Belongs to the TonB family.</text>
</comment>
<gene>
    <name evidence="13" type="primary">tonB</name>
    <name evidence="13" type="ORF">CIGN_1363</name>
</gene>
<dbReference type="GO" id="GO:0030288">
    <property type="term" value="C:outer membrane-bounded periplasmic space"/>
    <property type="evidence" value="ECO:0007669"/>
    <property type="project" value="InterPro"/>
</dbReference>
<dbReference type="Gene3D" id="3.30.1150.10">
    <property type="match status" value="1"/>
</dbReference>
<accession>A0A381DAT1</accession>
<dbReference type="InterPro" id="IPR037682">
    <property type="entry name" value="TonB_C"/>
</dbReference>
<feature type="domain" description="TonB C-terminal" evidence="12">
    <location>
        <begin position="136"/>
        <end position="223"/>
    </location>
</feature>
<keyword evidence="14" id="KW-1185">Reference proteome</keyword>
<dbReference type="PANTHER" id="PTHR33446">
    <property type="entry name" value="PROTEIN TONB-RELATED"/>
    <property type="match status" value="1"/>
</dbReference>
<evidence type="ECO:0000256" key="4">
    <source>
        <dbReference type="ARBA" id="ARBA00022475"/>
    </source>
</evidence>
<evidence type="ECO:0000256" key="10">
    <source>
        <dbReference type="SAM" id="MobiDB-lite"/>
    </source>
</evidence>
<evidence type="ECO:0000256" key="5">
    <source>
        <dbReference type="ARBA" id="ARBA00022519"/>
    </source>
</evidence>
<dbReference type="KEGG" id="cdev:CIGN_1363"/>
<keyword evidence="4" id="KW-1003">Cell membrane</keyword>
<feature type="region of interest" description="Disordered" evidence="10">
    <location>
        <begin position="58"/>
        <end position="96"/>
    </location>
</feature>
<dbReference type="Proteomes" id="UP000194309">
    <property type="component" value="Chromosome"/>
</dbReference>
<evidence type="ECO:0000313" key="14">
    <source>
        <dbReference type="Proteomes" id="UP000194309"/>
    </source>
</evidence>
<dbReference type="PROSITE" id="PS52015">
    <property type="entry name" value="TONB_CTD"/>
    <property type="match status" value="1"/>
</dbReference>
<keyword evidence="6 11" id="KW-0812">Transmembrane</keyword>
<dbReference type="InterPro" id="IPR051045">
    <property type="entry name" value="TonB-dependent_transducer"/>
</dbReference>
<dbReference type="GO" id="GO:0015891">
    <property type="term" value="P:siderophore transport"/>
    <property type="evidence" value="ECO:0007669"/>
    <property type="project" value="InterPro"/>
</dbReference>
<evidence type="ECO:0000256" key="11">
    <source>
        <dbReference type="SAM" id="Phobius"/>
    </source>
</evidence>
<evidence type="ECO:0000256" key="6">
    <source>
        <dbReference type="ARBA" id="ARBA00022692"/>
    </source>
</evidence>
<feature type="transmembrane region" description="Helical" evidence="11">
    <location>
        <begin position="12"/>
        <end position="31"/>
    </location>
</feature>
<dbReference type="PRINTS" id="PR01374">
    <property type="entry name" value="TONBPROTEIN"/>
</dbReference>
<dbReference type="OrthoDB" id="5324668at2"/>
<feature type="compositionally biased region" description="Pro residues" evidence="10">
    <location>
        <begin position="76"/>
        <end position="93"/>
    </location>
</feature>
<protein>
    <submittedName>
        <fullName evidence="13">Energy transduction protein TonB</fullName>
    </submittedName>
</protein>
<reference evidence="13 14" key="1">
    <citation type="journal article" date="2017" name="Genome Biol. Evol.">
        <title>Comparative Genomic Analysis Identifies a Campylobacter Clade Deficient in Selenium Metabolism.</title>
        <authorList>
            <person name="Miller W.G."/>
            <person name="Yee E."/>
            <person name="Lopes B.S."/>
            <person name="Chapman M.H."/>
            <person name="Huynh S."/>
            <person name="Bono J.L."/>
            <person name="Parker C.T."/>
            <person name="Strachan N.J.C."/>
            <person name="Forbes K.J."/>
        </authorList>
    </citation>
    <scope>NUCLEOTIDE SEQUENCE [LARGE SCALE GENOMIC DNA]</scope>
    <source>
        <strain evidence="13 14">NCTC 13003</strain>
    </source>
</reference>
<evidence type="ECO:0000256" key="9">
    <source>
        <dbReference type="ARBA" id="ARBA00023136"/>
    </source>
</evidence>
<dbReference type="InterPro" id="IPR003538">
    <property type="entry name" value="TonB"/>
</dbReference>
<evidence type="ECO:0000256" key="7">
    <source>
        <dbReference type="ARBA" id="ARBA00022927"/>
    </source>
</evidence>
<dbReference type="PANTHER" id="PTHR33446:SF2">
    <property type="entry name" value="PROTEIN TONB"/>
    <property type="match status" value="1"/>
</dbReference>
<dbReference type="EMBL" id="CP018788">
    <property type="protein sequence ID" value="ARQ99618.1"/>
    <property type="molecule type" value="Genomic_DNA"/>
</dbReference>
<evidence type="ECO:0000256" key="1">
    <source>
        <dbReference type="ARBA" id="ARBA00004383"/>
    </source>
</evidence>
<evidence type="ECO:0000313" key="13">
    <source>
        <dbReference type="EMBL" id="ARQ99618.1"/>
    </source>
</evidence>
<comment type="subcellular location">
    <subcellularLocation>
        <location evidence="1">Cell inner membrane</location>
        <topology evidence="1">Single-pass membrane protein</topology>
        <orientation evidence="1">Periplasmic side</orientation>
    </subcellularLocation>
</comment>
<dbReference type="GO" id="GO:0031992">
    <property type="term" value="F:energy transducer activity"/>
    <property type="evidence" value="ECO:0007669"/>
    <property type="project" value="InterPro"/>
</dbReference>
<proteinExistence type="inferred from homology"/>
<dbReference type="GO" id="GO:0055085">
    <property type="term" value="P:transmembrane transport"/>
    <property type="evidence" value="ECO:0007669"/>
    <property type="project" value="InterPro"/>
</dbReference>
<keyword evidence="8 11" id="KW-1133">Transmembrane helix</keyword>
<organism evidence="13 14">
    <name type="scientific">Campylobacter devanensis</name>
    <dbReference type="NCBI Taxonomy" id="3161138"/>
    <lineage>
        <taxon>Bacteria</taxon>
        <taxon>Pseudomonadati</taxon>
        <taxon>Campylobacterota</taxon>
        <taxon>Epsilonproteobacteria</taxon>
        <taxon>Campylobacterales</taxon>
        <taxon>Campylobacteraceae</taxon>
        <taxon>Campylobacter</taxon>
    </lineage>
</organism>
<name>A0A1X9SU14_9BACT</name>
<sequence length="223" mass="24868">MMRAIYSSKTQSFCLTSMLFIPFIWFGLNALKPIVPAITTQSISLNQIVQIPKPAPVQTPKFETPKQVQKIEPIKTPKPTPVKPKPTPTPKPMPIESKPAKKIEQITQATQTTPVAQTKPVEQIQTYNITSATPDPFLAAIKSAINDNHIYPRTAKRLRQQGNVLVEFIWTKDMELKGLKILKSSQHKALNEAALATITAAAKSFPKHDKTVQIQIPLVYKIN</sequence>
<evidence type="ECO:0000256" key="8">
    <source>
        <dbReference type="ARBA" id="ARBA00022989"/>
    </source>
</evidence>